<feature type="region of interest" description="Disordered" evidence="1">
    <location>
        <begin position="1"/>
        <end position="45"/>
    </location>
</feature>
<accession>A0A5C6P6G1</accession>
<evidence type="ECO:0000313" key="2">
    <source>
        <dbReference type="EMBL" id="TWW74995.1"/>
    </source>
</evidence>
<dbReference type="AlphaFoldDB" id="A0A5C6P6G1"/>
<reference evidence="2 3" key="1">
    <citation type="submission" date="2019-04" db="EMBL/GenBank/DDBJ databases">
        <title>Chromosome genome assembly for Takifugu flavidus.</title>
        <authorList>
            <person name="Xiao S."/>
        </authorList>
    </citation>
    <scope>NUCLEOTIDE SEQUENCE [LARGE SCALE GENOMIC DNA]</scope>
    <source>
        <strain evidence="2">HTHZ2018</strain>
        <tissue evidence="2">Muscle</tissue>
    </source>
</reference>
<comment type="caution">
    <text evidence="2">The sequence shown here is derived from an EMBL/GenBank/DDBJ whole genome shotgun (WGS) entry which is preliminary data.</text>
</comment>
<organism evidence="2 3">
    <name type="scientific">Takifugu flavidus</name>
    <name type="common">sansaifugu</name>
    <dbReference type="NCBI Taxonomy" id="433684"/>
    <lineage>
        <taxon>Eukaryota</taxon>
        <taxon>Metazoa</taxon>
        <taxon>Chordata</taxon>
        <taxon>Craniata</taxon>
        <taxon>Vertebrata</taxon>
        <taxon>Euteleostomi</taxon>
        <taxon>Actinopterygii</taxon>
        <taxon>Neopterygii</taxon>
        <taxon>Teleostei</taxon>
        <taxon>Neoteleostei</taxon>
        <taxon>Acanthomorphata</taxon>
        <taxon>Eupercaria</taxon>
        <taxon>Tetraodontiformes</taxon>
        <taxon>Tetradontoidea</taxon>
        <taxon>Tetraodontidae</taxon>
        <taxon>Takifugu</taxon>
    </lineage>
</organism>
<name>A0A5C6P6G1_9TELE</name>
<dbReference type="Proteomes" id="UP000324091">
    <property type="component" value="Chromosome 14"/>
</dbReference>
<keyword evidence="3" id="KW-1185">Reference proteome</keyword>
<evidence type="ECO:0000313" key="3">
    <source>
        <dbReference type="Proteomes" id="UP000324091"/>
    </source>
</evidence>
<sequence>MGTSTPTGTGDRALAHKDTSTHRPTVTIPKQHLTSPPSSSSSSSSFTWVLLPSLSHGCLSAPDSTASSLWLLPLARVMKPKLI</sequence>
<dbReference type="EMBL" id="RHFK02000006">
    <property type="protein sequence ID" value="TWW74995.1"/>
    <property type="molecule type" value="Genomic_DNA"/>
</dbReference>
<proteinExistence type="predicted"/>
<gene>
    <name evidence="2" type="ORF">D4764_14G0009980</name>
</gene>
<protein>
    <submittedName>
        <fullName evidence="2">Uncharacterized protein</fullName>
    </submittedName>
</protein>
<feature type="compositionally biased region" description="Low complexity" evidence="1">
    <location>
        <begin position="35"/>
        <end position="45"/>
    </location>
</feature>
<evidence type="ECO:0000256" key="1">
    <source>
        <dbReference type="SAM" id="MobiDB-lite"/>
    </source>
</evidence>